<feature type="transmembrane region" description="Helical" evidence="5">
    <location>
        <begin position="326"/>
        <end position="348"/>
    </location>
</feature>
<sequence>MNEHGDLKRLLNLWHIVIIGLGYMAPTIVFDTFGIVSEETNGHVPAAYLFATLAILFTASSYRKMVVAFPTAGSAYTYTGKSLHPSTGFLVGWMVLLDYIFTPMINALISSIYATTIFPNFPSWLWIISFIAIITLVNIFSVKISVSINTLFVLFQSLVACVFIILSIKELLQVEGTSHLFSLHPFYTANMEMSSLLNGAAILCFSFLGFDSVTTLAEETNDPKKTISRAIFLIVMIGGILFITASYFAQSLLPLFPDIRNIEGTSSEMAFHMGGILFQSILFAASLTSTIASGIVSQISASRLLYAMGKDNVIPRKIFSYVHPRFGTPIINIILIGIVALTAIFLNLATATSFITFGALTAFTFVNISVFSHYFIRKKMRNLKSTVTYLVSPFIGTTLLVFLWINLKLSAIMLGLAWGLLGAIYLFVSKKSEKEVPKIDFGGITEDQIK</sequence>
<evidence type="ECO:0000256" key="1">
    <source>
        <dbReference type="ARBA" id="ARBA00004141"/>
    </source>
</evidence>
<gene>
    <name evidence="7" type="ORF">SAMN05878482_106358</name>
</gene>
<dbReference type="EMBL" id="FTMX01000006">
    <property type="protein sequence ID" value="SIR87889.1"/>
    <property type="molecule type" value="Genomic_DNA"/>
</dbReference>
<dbReference type="Proteomes" id="UP000185829">
    <property type="component" value="Unassembled WGS sequence"/>
</dbReference>
<reference evidence="7 8" key="1">
    <citation type="submission" date="2017-01" db="EMBL/GenBank/DDBJ databases">
        <authorList>
            <person name="Varghese N."/>
            <person name="Submissions S."/>
        </authorList>
    </citation>
    <scope>NUCLEOTIDE SEQUENCE [LARGE SCALE GENOMIC DNA]</scope>
    <source>
        <strain evidence="7 8">RUG2-6</strain>
    </source>
</reference>
<dbReference type="InterPro" id="IPR050367">
    <property type="entry name" value="APC_superfamily"/>
</dbReference>
<feature type="transmembrane region" description="Helical" evidence="5">
    <location>
        <begin position="230"/>
        <end position="249"/>
    </location>
</feature>
<evidence type="ECO:0000256" key="3">
    <source>
        <dbReference type="ARBA" id="ARBA00022989"/>
    </source>
</evidence>
<evidence type="ECO:0000313" key="7">
    <source>
        <dbReference type="EMBL" id="SIR87889.1"/>
    </source>
</evidence>
<feature type="transmembrane region" description="Helical" evidence="5">
    <location>
        <begin position="12"/>
        <end position="36"/>
    </location>
</feature>
<keyword evidence="4 5" id="KW-0472">Membrane</keyword>
<feature type="transmembrane region" description="Helical" evidence="5">
    <location>
        <begin position="42"/>
        <end position="62"/>
    </location>
</feature>
<name>A0A9X8RCF7_9BACI</name>
<feature type="transmembrane region" description="Helical" evidence="5">
    <location>
        <begin position="354"/>
        <end position="375"/>
    </location>
</feature>
<feature type="transmembrane region" description="Helical" evidence="5">
    <location>
        <begin position="83"/>
        <end position="101"/>
    </location>
</feature>
<dbReference type="GO" id="GO:0055085">
    <property type="term" value="P:transmembrane transport"/>
    <property type="evidence" value="ECO:0007669"/>
    <property type="project" value="InterPro"/>
</dbReference>
<evidence type="ECO:0000259" key="6">
    <source>
        <dbReference type="Pfam" id="PF00324"/>
    </source>
</evidence>
<keyword evidence="3 5" id="KW-1133">Transmembrane helix</keyword>
<dbReference type="PANTHER" id="PTHR42770">
    <property type="entry name" value="AMINO ACID TRANSPORTER-RELATED"/>
    <property type="match status" value="1"/>
</dbReference>
<feature type="transmembrane region" description="Helical" evidence="5">
    <location>
        <begin position="121"/>
        <end position="141"/>
    </location>
</feature>
<evidence type="ECO:0000256" key="4">
    <source>
        <dbReference type="ARBA" id="ARBA00023136"/>
    </source>
</evidence>
<protein>
    <submittedName>
        <fullName evidence="7">Amino acid/polyamine/organocation transporter, APC superfamily</fullName>
    </submittedName>
</protein>
<evidence type="ECO:0000313" key="8">
    <source>
        <dbReference type="Proteomes" id="UP000185829"/>
    </source>
</evidence>
<feature type="domain" description="Amino acid permease/ SLC12A" evidence="6">
    <location>
        <begin position="15"/>
        <end position="415"/>
    </location>
</feature>
<evidence type="ECO:0000256" key="5">
    <source>
        <dbReference type="SAM" id="Phobius"/>
    </source>
</evidence>
<feature type="transmembrane region" description="Helical" evidence="5">
    <location>
        <begin position="269"/>
        <end position="296"/>
    </location>
</feature>
<feature type="transmembrane region" description="Helical" evidence="5">
    <location>
        <begin position="411"/>
        <end position="428"/>
    </location>
</feature>
<comment type="caution">
    <text evidence="7">The sequence shown here is derived from an EMBL/GenBank/DDBJ whole genome shotgun (WGS) entry which is preliminary data.</text>
</comment>
<organism evidence="7 8">
    <name type="scientific">Peribacillus simplex</name>
    <dbReference type="NCBI Taxonomy" id="1478"/>
    <lineage>
        <taxon>Bacteria</taxon>
        <taxon>Bacillati</taxon>
        <taxon>Bacillota</taxon>
        <taxon>Bacilli</taxon>
        <taxon>Bacillales</taxon>
        <taxon>Bacillaceae</taxon>
        <taxon>Peribacillus</taxon>
    </lineage>
</organism>
<accession>A0A9X8RCF7</accession>
<feature type="transmembrane region" description="Helical" evidence="5">
    <location>
        <begin position="148"/>
        <end position="168"/>
    </location>
</feature>
<dbReference type="Gene3D" id="1.20.1740.10">
    <property type="entry name" value="Amino acid/polyamine transporter I"/>
    <property type="match status" value="1"/>
</dbReference>
<feature type="transmembrane region" description="Helical" evidence="5">
    <location>
        <begin position="188"/>
        <end position="210"/>
    </location>
</feature>
<dbReference type="InterPro" id="IPR004841">
    <property type="entry name" value="AA-permease/SLC12A_dom"/>
</dbReference>
<dbReference type="AlphaFoldDB" id="A0A9X8RCF7"/>
<dbReference type="GO" id="GO:0016020">
    <property type="term" value="C:membrane"/>
    <property type="evidence" value="ECO:0007669"/>
    <property type="project" value="UniProtKB-SubCell"/>
</dbReference>
<keyword evidence="2 5" id="KW-0812">Transmembrane</keyword>
<dbReference type="PANTHER" id="PTHR42770:SF8">
    <property type="entry name" value="PUTRESCINE IMPORTER PUUP"/>
    <property type="match status" value="1"/>
</dbReference>
<dbReference type="PIRSF" id="PIRSF006060">
    <property type="entry name" value="AA_transporter"/>
    <property type="match status" value="1"/>
</dbReference>
<dbReference type="Pfam" id="PF00324">
    <property type="entry name" value="AA_permease"/>
    <property type="match status" value="1"/>
</dbReference>
<evidence type="ECO:0000256" key="2">
    <source>
        <dbReference type="ARBA" id="ARBA00022692"/>
    </source>
</evidence>
<dbReference type="RefSeq" id="WP_076370530.1">
    <property type="nucleotide sequence ID" value="NZ_FTMX01000006.1"/>
</dbReference>
<proteinExistence type="predicted"/>
<feature type="transmembrane region" description="Helical" evidence="5">
    <location>
        <begin position="387"/>
        <end position="405"/>
    </location>
</feature>
<comment type="subcellular location">
    <subcellularLocation>
        <location evidence="1">Membrane</location>
        <topology evidence="1">Multi-pass membrane protein</topology>
    </subcellularLocation>
</comment>